<gene>
    <name evidence="1" type="ORF">Pint_27394</name>
</gene>
<evidence type="ECO:0000313" key="1">
    <source>
        <dbReference type="EMBL" id="KAJ0040388.1"/>
    </source>
</evidence>
<sequence length="864" mass="93260">MTAQENDEAAKKLQKSYFDVLGLCCSTEVSLVERILKSVNGVEEYSVIVPTKTVVVVHDNLIVSQLEIVKALNQARLEANVRAYGEENYQKRWPSPYAIACGVLLALSFFKYLRHPFRWLALGAVAAAICPMILKGFVALRNCRLDVNILMLIAVTGSIALKDYTEAGAIVFLYTIAEWLEERASHKATAVMSTLMSVVPQKAVIAETGEEVDAGKVELNTVLAVKVGETIPIDGIVVDGSCEVDEKTLTGESYPVVKQKDSSVLAGTINLNGYISVKTTALAEDSVVAKMAKFVEEAQNGKTKTQRVIDRCAQYYTPAVVVLSACVAVIPAALRVNNVSHWLHLALVVIVTACPCALILSTPVATFCALTKAATSGLLIKGGDYLEVLAKVKVMAFDKTGTITRGEFVVSEFQSLCEDVILKTLIHWVSSIESKSSHPMAAALVDYGRSLSIEPKPESVEDYQNFPGEGIYGKIDEQGIFIGNSRIAVRAGCETVASMQGVKKEGSTIGYIYFGASLVGVFSLSDACRTGAAEAVMELNSMGIKTAMLTGDNQASAMHAQQQLGNSLEVVHYELLPEDKGKIINEFKKEGATAMIGDGVNDALALATADIGISMGISGSALATETGDVILMSNDIRKIPEAIKLARKAHWKVIQNIILSFVTKAAILVLAIAGHPLVWAAVLADVGTSLLVILNSMLILKGTQNQGDKVYKNSAQSVSHKYGGKCCKSSATPHCCEPKQSLSHGCISKCDTGTCRFNNSCGNCSKDGHDLEAQNTHGCSSVETQYKCVEDQCHDGHCENEPHKEKHSLLDHYGCREEDHLCNEDHVTKHTKNELGKVIENIFIHGSTEGLHESLLKIGEERDW</sequence>
<accession>A0ACC0YPI5</accession>
<dbReference type="EMBL" id="CM047740">
    <property type="protein sequence ID" value="KAJ0040388.1"/>
    <property type="molecule type" value="Genomic_DNA"/>
</dbReference>
<proteinExistence type="predicted"/>
<organism evidence="1 2">
    <name type="scientific">Pistacia integerrima</name>
    <dbReference type="NCBI Taxonomy" id="434235"/>
    <lineage>
        <taxon>Eukaryota</taxon>
        <taxon>Viridiplantae</taxon>
        <taxon>Streptophyta</taxon>
        <taxon>Embryophyta</taxon>
        <taxon>Tracheophyta</taxon>
        <taxon>Spermatophyta</taxon>
        <taxon>Magnoliopsida</taxon>
        <taxon>eudicotyledons</taxon>
        <taxon>Gunneridae</taxon>
        <taxon>Pentapetalae</taxon>
        <taxon>rosids</taxon>
        <taxon>malvids</taxon>
        <taxon>Sapindales</taxon>
        <taxon>Anacardiaceae</taxon>
        <taxon>Pistacia</taxon>
    </lineage>
</organism>
<reference evidence="2" key="1">
    <citation type="journal article" date="2023" name="G3 (Bethesda)">
        <title>Genome assembly and association tests identify interacting loci associated with vigor, precocity, and sex in interspecific pistachio rootstocks.</title>
        <authorList>
            <person name="Palmer W."/>
            <person name="Jacygrad E."/>
            <person name="Sagayaradj S."/>
            <person name="Cavanaugh K."/>
            <person name="Han R."/>
            <person name="Bertier L."/>
            <person name="Beede B."/>
            <person name="Kafkas S."/>
            <person name="Golino D."/>
            <person name="Preece J."/>
            <person name="Michelmore R."/>
        </authorList>
    </citation>
    <scope>NUCLEOTIDE SEQUENCE [LARGE SCALE GENOMIC DNA]</scope>
</reference>
<protein>
    <submittedName>
        <fullName evidence="1">Uncharacterized protein</fullName>
    </submittedName>
</protein>
<keyword evidence="2" id="KW-1185">Reference proteome</keyword>
<comment type="caution">
    <text evidence="1">The sequence shown here is derived from an EMBL/GenBank/DDBJ whole genome shotgun (WGS) entry which is preliminary data.</text>
</comment>
<name>A0ACC0YPI5_9ROSI</name>
<evidence type="ECO:0000313" key="2">
    <source>
        <dbReference type="Proteomes" id="UP001163603"/>
    </source>
</evidence>
<dbReference type="Proteomes" id="UP001163603">
    <property type="component" value="Chromosome 5"/>
</dbReference>